<feature type="domain" description="ER-bound oxygenase mpaB/mpaB'/Rubber oxygenase catalytic" evidence="2">
    <location>
        <begin position="98"/>
        <end position="331"/>
    </location>
</feature>
<dbReference type="PANTHER" id="PTHR37539">
    <property type="entry name" value="SECRETED PROTEIN-RELATED"/>
    <property type="match status" value="1"/>
</dbReference>
<evidence type="ECO:0000259" key="2">
    <source>
        <dbReference type="Pfam" id="PF09995"/>
    </source>
</evidence>
<name>A0A0U1DHC9_9MYCO</name>
<evidence type="ECO:0000313" key="3">
    <source>
        <dbReference type="EMBL" id="CQD16567.1"/>
    </source>
</evidence>
<proteinExistence type="predicted"/>
<evidence type="ECO:0000313" key="4">
    <source>
        <dbReference type="Proteomes" id="UP000182227"/>
    </source>
</evidence>
<dbReference type="Pfam" id="PF09995">
    <property type="entry name" value="MPAB_Lcp_cat"/>
    <property type="match status" value="1"/>
</dbReference>
<protein>
    <recommendedName>
        <fullName evidence="2">ER-bound oxygenase mpaB/mpaB'/Rubber oxygenase catalytic domain-containing protein</fullName>
    </recommendedName>
</protein>
<dbReference type="InterPro" id="IPR018713">
    <property type="entry name" value="MPAB/Lcp_cat_dom"/>
</dbReference>
<accession>A0A0U1DHC9</accession>
<gene>
    <name evidence="3" type="ORF">BN970_03532</name>
</gene>
<feature type="region of interest" description="Disordered" evidence="1">
    <location>
        <begin position="373"/>
        <end position="401"/>
    </location>
</feature>
<dbReference type="Proteomes" id="UP000182227">
    <property type="component" value="Unassembled WGS sequence"/>
</dbReference>
<dbReference type="GO" id="GO:0016491">
    <property type="term" value="F:oxidoreductase activity"/>
    <property type="evidence" value="ECO:0007669"/>
    <property type="project" value="InterPro"/>
</dbReference>
<dbReference type="InterPro" id="IPR037473">
    <property type="entry name" value="Lcp-like"/>
</dbReference>
<evidence type="ECO:0000256" key="1">
    <source>
        <dbReference type="SAM" id="MobiDB-lite"/>
    </source>
</evidence>
<dbReference type="EMBL" id="CTEF01000002">
    <property type="protein sequence ID" value="CQD16567.1"/>
    <property type="molecule type" value="Genomic_DNA"/>
</dbReference>
<organism evidence="3 4">
    <name type="scientific">Mycolicibacterium conceptionense</name>
    <dbReference type="NCBI Taxonomy" id="451644"/>
    <lineage>
        <taxon>Bacteria</taxon>
        <taxon>Bacillati</taxon>
        <taxon>Actinomycetota</taxon>
        <taxon>Actinomycetes</taxon>
        <taxon>Mycobacteriales</taxon>
        <taxon>Mycobacteriaceae</taxon>
        <taxon>Mycolicibacterium</taxon>
    </lineage>
</organism>
<dbReference type="PANTHER" id="PTHR37539:SF1">
    <property type="entry name" value="ER-BOUND OXYGENASE MPAB_MPAB'_RUBBER OXYGENASE CATALYTIC DOMAIN-CONTAINING PROTEIN"/>
    <property type="match status" value="1"/>
</dbReference>
<sequence length="401" mass="44396">MARWLHSPELVDMAVGGLCEVDELGAAVLDEFDQLPPGHGRRLLEIALDDGIDAIADAPPRLRELVAALTTPPEWVEHEVFDRGAALWWRISMVNSLAMLAALVSAYQYGDLVKPLVMNGRFRQMGARRFEETARWVIAAAAPGAMRLNSEGFRETVRLRILHATISRNLHASQRWDEIAWGAPANVTAASLTTIGFFLAPLRGLELLGVPLSDDDRHAMAHQWSCIGSMLGVPDRLLPQSVHWADEFRLAALAVLSEPDDSSIAMVASLRENVIRPATLLPEPFASIADEPMRRRGSRALMAMSRPFIEQHVDPETADILGVPRGPLSHWVSFARPVVKAREAVRRTGLLGTDLAIGERQRHAFIRRLDQMGAARRPARADEMPTPAQLRDQPHPTNPHH</sequence>
<dbReference type="AlphaFoldDB" id="A0A0U1DHC9"/>
<reference evidence="3 4" key="1">
    <citation type="submission" date="2015-03" db="EMBL/GenBank/DDBJ databases">
        <authorList>
            <person name="Murphy D."/>
        </authorList>
    </citation>
    <scope>NUCLEOTIDE SEQUENCE [LARGE SCALE GENOMIC DNA]</scope>
    <source>
        <strain evidence="3 4">D16</strain>
    </source>
</reference>